<dbReference type="Gene3D" id="3.30.70.100">
    <property type="match status" value="1"/>
</dbReference>
<reference evidence="3 4" key="1">
    <citation type="submission" date="2018-03" db="EMBL/GenBank/DDBJ databases">
        <title>Genomic Encyclopedia of Archaeal and Bacterial Type Strains, Phase II (KMG-II): from individual species to whole genera.</title>
        <authorList>
            <person name="Goeker M."/>
        </authorList>
    </citation>
    <scope>NUCLEOTIDE SEQUENCE [LARGE SCALE GENOMIC DNA]</scope>
    <source>
        <strain evidence="3 4">DSM 27267</strain>
    </source>
</reference>
<evidence type="ECO:0000313" key="4">
    <source>
        <dbReference type="Proteomes" id="UP000240621"/>
    </source>
</evidence>
<dbReference type="RefSeq" id="WP_106543492.1">
    <property type="nucleotide sequence ID" value="NZ_BLAU01000001.1"/>
</dbReference>
<dbReference type="Pfam" id="PF03992">
    <property type="entry name" value="ABM"/>
    <property type="match status" value="1"/>
</dbReference>
<dbReference type="EMBL" id="BLAU01000001">
    <property type="protein sequence ID" value="GET22291.1"/>
    <property type="molecule type" value="Genomic_DNA"/>
</dbReference>
<gene>
    <name evidence="3" type="ORF">CLV93_11222</name>
    <name evidence="2" type="ORF">JCM18694_25370</name>
</gene>
<sequence length="101" mass="12070">MKEETVSILVIFETNSSLVERLRSLLEVLCEIARDEYKCPRFEIFQNTYTPEKFYLMETWQDQKTWEKYISSAEFNSAMEEINKILVYPIQITMLNKLSQA</sequence>
<keyword evidence="5" id="KW-1185">Reference proteome</keyword>
<keyword evidence="3" id="KW-0503">Monooxygenase</keyword>
<proteinExistence type="predicted"/>
<keyword evidence="3" id="KW-0560">Oxidoreductase</keyword>
<dbReference type="OrthoDB" id="9806189at2"/>
<evidence type="ECO:0000313" key="2">
    <source>
        <dbReference type="EMBL" id="GET22291.1"/>
    </source>
</evidence>
<dbReference type="EMBL" id="PYGC01000012">
    <property type="protein sequence ID" value="PSK80887.1"/>
    <property type="molecule type" value="Genomic_DNA"/>
</dbReference>
<organism evidence="3 4">
    <name type="scientific">Prolixibacter denitrificans</name>
    <dbReference type="NCBI Taxonomy" id="1541063"/>
    <lineage>
        <taxon>Bacteria</taxon>
        <taxon>Pseudomonadati</taxon>
        <taxon>Bacteroidota</taxon>
        <taxon>Bacteroidia</taxon>
        <taxon>Marinilabiliales</taxon>
        <taxon>Prolixibacteraceae</taxon>
        <taxon>Prolixibacter</taxon>
    </lineage>
</organism>
<evidence type="ECO:0000313" key="5">
    <source>
        <dbReference type="Proteomes" id="UP000396862"/>
    </source>
</evidence>
<dbReference type="SUPFAM" id="SSF54909">
    <property type="entry name" value="Dimeric alpha+beta barrel"/>
    <property type="match status" value="1"/>
</dbReference>
<comment type="caution">
    <text evidence="3">The sequence shown here is derived from an EMBL/GenBank/DDBJ whole genome shotgun (WGS) entry which is preliminary data.</text>
</comment>
<name>A0A2P8C7I8_9BACT</name>
<dbReference type="InterPro" id="IPR011008">
    <property type="entry name" value="Dimeric_a/b-barrel"/>
</dbReference>
<dbReference type="Proteomes" id="UP000240621">
    <property type="component" value="Unassembled WGS sequence"/>
</dbReference>
<dbReference type="Proteomes" id="UP000396862">
    <property type="component" value="Unassembled WGS sequence"/>
</dbReference>
<protein>
    <submittedName>
        <fullName evidence="3">Quinol monooxygenase YgiN</fullName>
    </submittedName>
</protein>
<evidence type="ECO:0000259" key="1">
    <source>
        <dbReference type="Pfam" id="PF03992"/>
    </source>
</evidence>
<accession>A0A2P8C7I8</accession>
<dbReference type="InterPro" id="IPR007138">
    <property type="entry name" value="ABM_dom"/>
</dbReference>
<dbReference type="AlphaFoldDB" id="A0A2P8C7I8"/>
<dbReference type="GO" id="GO:0004497">
    <property type="term" value="F:monooxygenase activity"/>
    <property type="evidence" value="ECO:0007669"/>
    <property type="project" value="UniProtKB-KW"/>
</dbReference>
<feature type="domain" description="ABM" evidence="1">
    <location>
        <begin position="20"/>
        <end position="80"/>
    </location>
</feature>
<evidence type="ECO:0000313" key="3">
    <source>
        <dbReference type="EMBL" id="PSK80887.1"/>
    </source>
</evidence>
<reference evidence="2 5" key="2">
    <citation type="submission" date="2019-10" db="EMBL/GenBank/DDBJ databases">
        <title>Prolixibacter strains distinguished by the presence of nitrate reductase genes were adept at nitrate-dependent anaerobic corrosion of metallic iron and carbon steel.</title>
        <authorList>
            <person name="Iino T."/>
            <person name="Shono N."/>
            <person name="Ito K."/>
            <person name="Nakamura R."/>
            <person name="Sueoka K."/>
            <person name="Harayama S."/>
            <person name="Ohkuma M."/>
        </authorList>
    </citation>
    <scope>NUCLEOTIDE SEQUENCE [LARGE SCALE GENOMIC DNA]</scope>
    <source>
        <strain evidence="2 5">MIC1-1</strain>
    </source>
</reference>